<feature type="compositionally biased region" description="Basic and acidic residues" evidence="1">
    <location>
        <begin position="326"/>
        <end position="343"/>
    </location>
</feature>
<dbReference type="Proteomes" id="UP001556631">
    <property type="component" value="Unassembled WGS sequence"/>
</dbReference>
<dbReference type="InterPro" id="IPR017850">
    <property type="entry name" value="Alkaline_phosphatase_core_sf"/>
</dbReference>
<evidence type="ECO:0000313" key="4">
    <source>
        <dbReference type="EMBL" id="MEX0426295.1"/>
    </source>
</evidence>
<dbReference type="Gene3D" id="3.40.720.10">
    <property type="entry name" value="Alkaline Phosphatase, subunit A"/>
    <property type="match status" value="1"/>
</dbReference>
<reference evidence="4 5" key="1">
    <citation type="submission" date="2024-07" db="EMBL/GenBank/DDBJ databases">
        <authorList>
            <person name="Lee S."/>
            <person name="Kang M."/>
        </authorList>
    </citation>
    <scope>NUCLEOTIDE SEQUENCE [LARGE SCALE GENOMIC DNA]</scope>
    <source>
        <strain evidence="4 5">DS6</strain>
    </source>
</reference>
<keyword evidence="2" id="KW-0812">Transmembrane</keyword>
<feature type="domain" description="Sulfatase N-terminal" evidence="3">
    <location>
        <begin position="55"/>
        <end position="460"/>
    </location>
</feature>
<evidence type="ECO:0000256" key="2">
    <source>
        <dbReference type="SAM" id="Phobius"/>
    </source>
</evidence>
<keyword evidence="5" id="KW-1185">Reference proteome</keyword>
<dbReference type="SUPFAM" id="SSF53649">
    <property type="entry name" value="Alkaline phosphatase-like"/>
    <property type="match status" value="1"/>
</dbReference>
<evidence type="ECO:0000313" key="5">
    <source>
        <dbReference type="Proteomes" id="UP001556631"/>
    </source>
</evidence>
<protein>
    <submittedName>
        <fullName evidence="4">Sulfatase-like hydrolase/transferase</fullName>
    </submittedName>
</protein>
<feature type="transmembrane region" description="Helical" evidence="2">
    <location>
        <begin position="7"/>
        <end position="28"/>
    </location>
</feature>
<dbReference type="EMBL" id="JBFPJR010000002">
    <property type="protein sequence ID" value="MEX0426295.1"/>
    <property type="molecule type" value="Genomic_DNA"/>
</dbReference>
<dbReference type="PANTHER" id="PTHR43108:SF8">
    <property type="entry name" value="SD21168P"/>
    <property type="match status" value="1"/>
</dbReference>
<accession>A0ABV3SW96</accession>
<dbReference type="InterPro" id="IPR000917">
    <property type="entry name" value="Sulfatase_N"/>
</dbReference>
<evidence type="ECO:0000256" key="1">
    <source>
        <dbReference type="SAM" id="MobiDB-lite"/>
    </source>
</evidence>
<gene>
    <name evidence="4" type="ORF">AB3X52_01595</name>
</gene>
<keyword evidence="2" id="KW-1133">Transmembrane helix</keyword>
<keyword evidence="2" id="KW-0472">Membrane</keyword>
<comment type="caution">
    <text evidence="4">The sequence shown here is derived from an EMBL/GenBank/DDBJ whole genome shotgun (WGS) entry which is preliminary data.</text>
</comment>
<dbReference type="Pfam" id="PF00884">
    <property type="entry name" value="Sulfatase"/>
    <property type="match status" value="1"/>
</dbReference>
<sequence length="636" mass="69883">MTKHQTWVVRALPVVIAVVVCAVLVVLLDPVSKPGGPARPAVPGPVVPTSVSSGPNIVEFLVDDMRSDDLAYMPNVRRLIGDKGISMQNMFSSYPLCCPARASFFSGQLPHNHHVWTVKAPYAYSAFDDSSTIATSLRKVGYRTGLTGKYLNGYGDMKSSGGWRLRAKTVDGRTKLVRTWVTTRAKYSSAYKIPDGWDIWNGFLDATKSTRNLRTGAAVHGGTYHFFDVAESDNGNPVSRRGVYSSKVVGDDAVRMINTFHKSSHPFFISANFPAPHHGSGNAAEKRRDARAHLQGLVSTASPKWTWGRFDKVITRAPGVLPGGKTEADANGDGRDTAADVRDKPRRWGKLPALSRPMLKAVRATARQRAESLLATDAQIGRVIARLKATGEYANTVIVFWSDNGYFQGEHHRPAGKILEYNPVIRVPLLITGPGMRQRANRFDPVNVVDLTATLLDFAGASPPRKADGVSFRHVLLHGDRGWRKGVAYEEGWSMPGPGSAAHHDADFPLIKHPASYMKHRHAGGAGVMGQGVKTSRYTYVRFADGSEELYDEARDPLEMDNVADKASYARVKATLREVAEQLMHCRGRGCQVVLPRSLQASPAANRKASKTWWSTVYRTYGNAVQKAYWRGQKGY</sequence>
<feature type="region of interest" description="Disordered" evidence="1">
    <location>
        <begin position="321"/>
        <end position="344"/>
    </location>
</feature>
<dbReference type="PANTHER" id="PTHR43108">
    <property type="entry name" value="N-ACETYLGLUCOSAMINE-6-SULFATASE FAMILY MEMBER"/>
    <property type="match status" value="1"/>
</dbReference>
<organism evidence="4 5">
    <name type="scientific">Nocardioides eburneus</name>
    <dbReference type="NCBI Taxonomy" id="3231482"/>
    <lineage>
        <taxon>Bacteria</taxon>
        <taxon>Bacillati</taxon>
        <taxon>Actinomycetota</taxon>
        <taxon>Actinomycetes</taxon>
        <taxon>Propionibacteriales</taxon>
        <taxon>Nocardioidaceae</taxon>
        <taxon>Nocardioides</taxon>
    </lineage>
</organism>
<dbReference type="RefSeq" id="WP_367990945.1">
    <property type="nucleotide sequence ID" value="NZ_JBFPJR010000002.1"/>
</dbReference>
<proteinExistence type="predicted"/>
<name>A0ABV3SW96_9ACTN</name>
<evidence type="ECO:0000259" key="3">
    <source>
        <dbReference type="Pfam" id="PF00884"/>
    </source>
</evidence>